<evidence type="ECO:0000256" key="3">
    <source>
        <dbReference type="ARBA" id="ARBA00023125"/>
    </source>
</evidence>
<evidence type="ECO:0000259" key="6">
    <source>
        <dbReference type="PROSITE" id="PS51898"/>
    </source>
</evidence>
<proteinExistence type="inferred from homology"/>
<gene>
    <name evidence="8" type="ORF">GGD90_002357</name>
</gene>
<dbReference type="InterPro" id="IPR010998">
    <property type="entry name" value="Integrase_recombinase_N"/>
</dbReference>
<keyword evidence="2" id="KW-0229">DNA integration</keyword>
<dbReference type="InterPro" id="IPR044068">
    <property type="entry name" value="CB"/>
</dbReference>
<keyword evidence="9" id="KW-1185">Reference proteome</keyword>
<evidence type="ECO:0000259" key="7">
    <source>
        <dbReference type="PROSITE" id="PS51900"/>
    </source>
</evidence>
<name>A0A840G941_RHOTE</name>
<dbReference type="InterPro" id="IPR013762">
    <property type="entry name" value="Integrase-like_cat_sf"/>
</dbReference>
<dbReference type="GO" id="GO:0003677">
    <property type="term" value="F:DNA binding"/>
    <property type="evidence" value="ECO:0007669"/>
    <property type="project" value="UniProtKB-UniRule"/>
</dbReference>
<dbReference type="Proteomes" id="UP000587070">
    <property type="component" value="Unassembled WGS sequence"/>
</dbReference>
<keyword evidence="3 5" id="KW-0238">DNA-binding</keyword>
<dbReference type="InterPro" id="IPR011010">
    <property type="entry name" value="DNA_brk_join_enz"/>
</dbReference>
<comment type="caution">
    <text evidence="8">The sequence shown here is derived from an EMBL/GenBank/DDBJ whole genome shotgun (WGS) entry which is preliminary data.</text>
</comment>
<sequence>MRLFLTDREFVWESIARPNIPFLCGNEMELVSTPNEYLRFVATVKGRTRSEKTWLTYGHHLYEFFAFLEANNLPWDTVNQTQVAAWRDAMLERNCARSTVNQRLRCVHAFYEWAMRNGKTHTHPFSTQDIWVAKPRSFLAHVDASGGCFDANELTLQTHKPLPKFLHMDKAVRFVETMAPHSLKLMGYLALLTGMRREEVVGLDYRVVPNPAGHDPGKQLPMLLDPMLTPTKGDKERFVMLPYDLAVALWDYFCRDWPKRNAIFKRTYGKESTRFFLSHYGEELSVRYLNNAFTKVSRKIGIEAHPHMLRHTFGTYELLRMGKKEGQSKALMWVRDRMGHSSITTTEKYIHAVDLTQNDDVDGYQAEVCEALRRGH</sequence>
<dbReference type="PROSITE" id="PS51898">
    <property type="entry name" value="TYR_RECOMBINASE"/>
    <property type="match status" value="1"/>
</dbReference>
<dbReference type="Gene3D" id="1.10.443.10">
    <property type="entry name" value="Intergrase catalytic core"/>
    <property type="match status" value="1"/>
</dbReference>
<dbReference type="InterPro" id="IPR002104">
    <property type="entry name" value="Integrase_catalytic"/>
</dbReference>
<keyword evidence="4" id="KW-0233">DNA recombination</keyword>
<evidence type="ECO:0000256" key="1">
    <source>
        <dbReference type="ARBA" id="ARBA00008857"/>
    </source>
</evidence>
<reference evidence="8 9" key="1">
    <citation type="submission" date="2020-08" db="EMBL/GenBank/DDBJ databases">
        <title>Genome sequencing of Purple Non-Sulfur Bacteria from various extreme environments.</title>
        <authorList>
            <person name="Mayer M."/>
        </authorList>
    </citation>
    <scope>NUCLEOTIDE SEQUENCE [LARGE SCALE GENOMIC DNA]</scope>
    <source>
        <strain evidence="8 9">2761</strain>
    </source>
</reference>
<dbReference type="Gene3D" id="1.10.150.130">
    <property type="match status" value="1"/>
</dbReference>
<dbReference type="Pfam" id="PF02899">
    <property type="entry name" value="Phage_int_SAM_1"/>
    <property type="match status" value="1"/>
</dbReference>
<dbReference type="PROSITE" id="PS51900">
    <property type="entry name" value="CB"/>
    <property type="match status" value="1"/>
</dbReference>
<feature type="domain" description="Core-binding (CB)" evidence="7">
    <location>
        <begin position="28"/>
        <end position="115"/>
    </location>
</feature>
<dbReference type="PANTHER" id="PTHR30349:SF64">
    <property type="entry name" value="PROPHAGE INTEGRASE INTD-RELATED"/>
    <property type="match status" value="1"/>
</dbReference>
<evidence type="ECO:0000256" key="2">
    <source>
        <dbReference type="ARBA" id="ARBA00022908"/>
    </source>
</evidence>
<evidence type="ECO:0000313" key="9">
    <source>
        <dbReference type="Proteomes" id="UP000587070"/>
    </source>
</evidence>
<evidence type="ECO:0000256" key="4">
    <source>
        <dbReference type="ARBA" id="ARBA00023172"/>
    </source>
</evidence>
<evidence type="ECO:0000256" key="5">
    <source>
        <dbReference type="PROSITE-ProRule" id="PRU01248"/>
    </source>
</evidence>
<dbReference type="Pfam" id="PF00589">
    <property type="entry name" value="Phage_integrase"/>
    <property type="match status" value="1"/>
</dbReference>
<organism evidence="8 9">
    <name type="scientific">Rhodocyclus tenuis</name>
    <name type="common">Rhodospirillum tenue</name>
    <dbReference type="NCBI Taxonomy" id="1066"/>
    <lineage>
        <taxon>Bacteria</taxon>
        <taxon>Pseudomonadati</taxon>
        <taxon>Pseudomonadota</taxon>
        <taxon>Betaproteobacteria</taxon>
        <taxon>Rhodocyclales</taxon>
        <taxon>Rhodocyclaceae</taxon>
        <taxon>Rhodocyclus</taxon>
    </lineage>
</organism>
<evidence type="ECO:0000313" key="8">
    <source>
        <dbReference type="EMBL" id="MBB4247971.1"/>
    </source>
</evidence>
<feature type="domain" description="Tyr recombinase" evidence="6">
    <location>
        <begin position="161"/>
        <end position="362"/>
    </location>
</feature>
<dbReference type="OrthoDB" id="8610787at2"/>
<dbReference type="InterPro" id="IPR004107">
    <property type="entry name" value="Integrase_SAM-like_N"/>
</dbReference>
<accession>A0A840G941</accession>
<dbReference type="GO" id="GO:0015074">
    <property type="term" value="P:DNA integration"/>
    <property type="evidence" value="ECO:0007669"/>
    <property type="project" value="UniProtKB-KW"/>
</dbReference>
<dbReference type="PANTHER" id="PTHR30349">
    <property type="entry name" value="PHAGE INTEGRASE-RELATED"/>
    <property type="match status" value="1"/>
</dbReference>
<dbReference type="CDD" id="cd00397">
    <property type="entry name" value="DNA_BRE_C"/>
    <property type="match status" value="1"/>
</dbReference>
<dbReference type="EMBL" id="JACIGE010000008">
    <property type="protein sequence ID" value="MBB4247971.1"/>
    <property type="molecule type" value="Genomic_DNA"/>
</dbReference>
<dbReference type="RefSeq" id="WP_153116893.1">
    <property type="nucleotide sequence ID" value="NZ_JACIGE010000008.1"/>
</dbReference>
<dbReference type="GO" id="GO:0006310">
    <property type="term" value="P:DNA recombination"/>
    <property type="evidence" value="ECO:0007669"/>
    <property type="project" value="UniProtKB-KW"/>
</dbReference>
<dbReference type="SUPFAM" id="SSF56349">
    <property type="entry name" value="DNA breaking-rejoining enzymes"/>
    <property type="match status" value="1"/>
</dbReference>
<protein>
    <submittedName>
        <fullName evidence="8">Site-specific recombinase XerD</fullName>
    </submittedName>
</protein>
<dbReference type="AlphaFoldDB" id="A0A840G941"/>
<dbReference type="InterPro" id="IPR050090">
    <property type="entry name" value="Tyrosine_recombinase_XerCD"/>
</dbReference>
<comment type="similarity">
    <text evidence="1">Belongs to the 'phage' integrase family.</text>
</comment>